<sequence>MLLLQLDSDDAMMWGDSGIANVFIDPADLQRGDFSRVAYNWDCY</sequence>
<dbReference type="Proteomes" id="UP000093071">
    <property type="component" value="Chromosome I"/>
</dbReference>
<evidence type="ECO:0000313" key="1">
    <source>
        <dbReference type="EMBL" id="SCB04112.1"/>
    </source>
</evidence>
<dbReference type="PANTHER" id="PTHR36436:SF6">
    <property type="entry name" value="SLL5081 PROTEIN"/>
    <property type="match status" value="1"/>
</dbReference>
<proteinExistence type="predicted"/>
<dbReference type="InterPro" id="IPR015315">
    <property type="entry name" value="DUF1963"/>
</dbReference>
<dbReference type="InterPro" id="IPR035948">
    <property type="entry name" value="YwqG-like_sf"/>
</dbReference>
<dbReference type="PANTHER" id="PTHR36436">
    <property type="entry name" value="SLL5081 PROTEIN"/>
    <property type="match status" value="1"/>
</dbReference>
<dbReference type="AlphaFoldDB" id="A0A1C3TLQ0"/>
<organism evidence="1 2">
    <name type="scientific">Xanthomonas translucens pv. translucens DSM 18974</name>
    <dbReference type="NCBI Taxonomy" id="1261556"/>
    <lineage>
        <taxon>Bacteria</taxon>
        <taxon>Pseudomonadati</taxon>
        <taxon>Pseudomonadota</taxon>
        <taxon>Gammaproteobacteria</taxon>
        <taxon>Lysobacterales</taxon>
        <taxon>Lysobacteraceae</taxon>
        <taxon>Xanthomonas</taxon>
        <taxon>Xanthomonas translucens group</taxon>
    </lineage>
</organism>
<dbReference type="EMBL" id="LT604072">
    <property type="protein sequence ID" value="SCB04112.1"/>
    <property type="molecule type" value="Genomic_DNA"/>
</dbReference>
<protein>
    <recommendedName>
        <fullName evidence="3">DUF1963 domain-containing protein</fullName>
    </recommendedName>
</protein>
<reference evidence="2" key="1">
    <citation type="submission" date="2016-07" db="EMBL/GenBank/DDBJ databases">
        <authorList>
            <person name="Jaenicke Sebastian"/>
        </authorList>
    </citation>
    <scope>NUCLEOTIDE SEQUENCE [LARGE SCALE GENOMIC DNA]</scope>
</reference>
<name>A0A1C3TLQ0_XANCT</name>
<dbReference type="SUPFAM" id="SSF103032">
    <property type="entry name" value="Hypothetical protein YwqG"/>
    <property type="match status" value="1"/>
</dbReference>
<evidence type="ECO:0008006" key="3">
    <source>
        <dbReference type="Google" id="ProtNLM"/>
    </source>
</evidence>
<gene>
    <name evidence="1" type="ORF">BN444_02483</name>
</gene>
<dbReference type="Gene3D" id="2.30.320.10">
    <property type="entry name" value="YwqG-like"/>
    <property type="match status" value="1"/>
</dbReference>
<accession>A0A1C3TLQ0</accession>
<dbReference type="Pfam" id="PF09234">
    <property type="entry name" value="DUF1963"/>
    <property type="match status" value="1"/>
</dbReference>
<evidence type="ECO:0000313" key="2">
    <source>
        <dbReference type="Proteomes" id="UP000093071"/>
    </source>
</evidence>
<dbReference type="PATRIC" id="fig|1261556.5.peg.1407"/>